<feature type="domain" description="ParB-like N-terminal" evidence="5">
    <location>
        <begin position="159"/>
        <end position="251"/>
    </location>
</feature>
<dbReference type="InterPro" id="IPR057240">
    <property type="entry name" value="ParB_dimer_C"/>
</dbReference>
<dbReference type="NCBIfam" id="TIGR00180">
    <property type="entry name" value="parB_part"/>
    <property type="match status" value="1"/>
</dbReference>
<dbReference type="SMART" id="SM00470">
    <property type="entry name" value="ParB"/>
    <property type="match status" value="1"/>
</dbReference>
<sequence length="419" mass="45003">MTEKKKGLGRGLGALIPNSVEAQRPVDVFFPAQEEGSSRSVESKDPAQSMRANVRNRKTQRKAAPTRSKAPGADATGGTAAKSADAGAGSSTSKTPARKGSRTASGTNRATGGRSGGSVAKKAAAPRAPKESSAEASVAVSRETTEVEGLLSVEGVYFGEIELSDIEPNPRQPRDVFDEDALDELAHSIREIGVLQPVVVRAVRETSPRYALIMGERRYRASKLAGKATIPAIVKQTQEEDLLRDALLENLHRVDLNPLEEAAAYQQLLNDFECTQEELSARIGRSRPQISNTLRLLKLPPLVQRRVAAGVLSSGHARALLGLQDASKTEVLAQRIVAEGLSVRATEEAVALLNRDDDAPERKRTQRVSNPELDALATKIGDKLDTRVSISMGKRKGKLSVEFASVDDLRRVLGELGLE</sequence>
<protein>
    <recommendedName>
        <fullName evidence="5">ParB-like N-terminal domain-containing protein</fullName>
    </recommendedName>
</protein>
<dbReference type="GO" id="GO:0045881">
    <property type="term" value="P:positive regulation of sporulation resulting in formation of a cellular spore"/>
    <property type="evidence" value="ECO:0007669"/>
    <property type="project" value="TreeGrafter"/>
</dbReference>
<dbReference type="SUPFAM" id="SSF110849">
    <property type="entry name" value="ParB/Sulfiredoxin"/>
    <property type="match status" value="1"/>
</dbReference>
<dbReference type="Gene3D" id="3.90.1530.30">
    <property type="match status" value="1"/>
</dbReference>
<evidence type="ECO:0000313" key="6">
    <source>
        <dbReference type="EMBL" id="GGA20244.1"/>
    </source>
</evidence>
<keyword evidence="2" id="KW-0159">Chromosome partition</keyword>
<dbReference type="GO" id="GO:0005694">
    <property type="term" value="C:chromosome"/>
    <property type="evidence" value="ECO:0007669"/>
    <property type="project" value="TreeGrafter"/>
</dbReference>
<dbReference type="Gene3D" id="1.10.10.2830">
    <property type="match status" value="1"/>
</dbReference>
<evidence type="ECO:0000256" key="1">
    <source>
        <dbReference type="ARBA" id="ARBA00006295"/>
    </source>
</evidence>
<dbReference type="FunFam" id="1.10.10.2830:FF:000001">
    <property type="entry name" value="Chromosome partitioning protein ParB"/>
    <property type="match status" value="1"/>
</dbReference>
<proteinExistence type="inferred from homology"/>
<dbReference type="Proteomes" id="UP000616114">
    <property type="component" value="Unassembled WGS sequence"/>
</dbReference>
<evidence type="ECO:0000313" key="7">
    <source>
        <dbReference type="Proteomes" id="UP000616114"/>
    </source>
</evidence>
<gene>
    <name evidence="6" type="ORF">GCM10011333_24250</name>
</gene>
<comment type="caution">
    <text evidence="6">The sequence shown here is derived from an EMBL/GenBank/DDBJ whole genome shotgun (WGS) entry which is preliminary data.</text>
</comment>
<evidence type="ECO:0000256" key="3">
    <source>
        <dbReference type="ARBA" id="ARBA00023125"/>
    </source>
</evidence>
<dbReference type="Pfam" id="PF23552">
    <property type="entry name" value="ParB_C"/>
    <property type="match status" value="1"/>
</dbReference>
<dbReference type="InterPro" id="IPR036086">
    <property type="entry name" value="ParB/Sulfiredoxin_sf"/>
</dbReference>
<dbReference type="PANTHER" id="PTHR33375">
    <property type="entry name" value="CHROMOSOME-PARTITIONING PROTEIN PARB-RELATED"/>
    <property type="match status" value="1"/>
</dbReference>
<evidence type="ECO:0000259" key="5">
    <source>
        <dbReference type="SMART" id="SM00470"/>
    </source>
</evidence>
<dbReference type="RefSeq" id="WP_188551152.1">
    <property type="nucleotide sequence ID" value="NZ_BMFY01000010.1"/>
</dbReference>
<dbReference type="CDD" id="cd16393">
    <property type="entry name" value="SPO0J_N"/>
    <property type="match status" value="1"/>
</dbReference>
<dbReference type="InterPro" id="IPR003115">
    <property type="entry name" value="ParB_N"/>
</dbReference>
<dbReference type="AlphaFoldDB" id="A0A8J2TZH5"/>
<feature type="compositionally biased region" description="Low complexity" evidence="4">
    <location>
        <begin position="72"/>
        <end position="95"/>
    </location>
</feature>
<dbReference type="PANTHER" id="PTHR33375:SF1">
    <property type="entry name" value="CHROMOSOME-PARTITIONING PROTEIN PARB-RELATED"/>
    <property type="match status" value="1"/>
</dbReference>
<reference evidence="6" key="2">
    <citation type="submission" date="2020-09" db="EMBL/GenBank/DDBJ databases">
        <authorList>
            <person name="Sun Q."/>
            <person name="Zhou Y."/>
        </authorList>
    </citation>
    <scope>NUCLEOTIDE SEQUENCE</scope>
    <source>
        <strain evidence="6">CGMCC 1.12785</strain>
    </source>
</reference>
<name>A0A8J2TZH5_9MICO</name>
<dbReference type="InterPro" id="IPR004437">
    <property type="entry name" value="ParB/RepB/Spo0J"/>
</dbReference>
<evidence type="ECO:0000256" key="4">
    <source>
        <dbReference type="SAM" id="MobiDB-lite"/>
    </source>
</evidence>
<reference evidence="6" key="1">
    <citation type="journal article" date="2014" name="Int. J. Syst. Evol. Microbiol.">
        <title>Complete genome sequence of Corynebacterium casei LMG S-19264T (=DSM 44701T), isolated from a smear-ripened cheese.</title>
        <authorList>
            <consortium name="US DOE Joint Genome Institute (JGI-PGF)"/>
            <person name="Walter F."/>
            <person name="Albersmeier A."/>
            <person name="Kalinowski J."/>
            <person name="Ruckert C."/>
        </authorList>
    </citation>
    <scope>NUCLEOTIDE SEQUENCE</scope>
    <source>
        <strain evidence="6">CGMCC 1.12785</strain>
    </source>
</reference>
<dbReference type="Pfam" id="PF17762">
    <property type="entry name" value="HTH_ParB"/>
    <property type="match status" value="1"/>
</dbReference>
<dbReference type="InterPro" id="IPR041468">
    <property type="entry name" value="HTH_ParB/Spo0J"/>
</dbReference>
<keyword evidence="7" id="KW-1185">Reference proteome</keyword>
<feature type="region of interest" description="Disordered" evidence="4">
    <location>
        <begin position="1"/>
        <end position="144"/>
    </location>
</feature>
<dbReference type="SUPFAM" id="SSF109709">
    <property type="entry name" value="KorB DNA-binding domain-like"/>
    <property type="match status" value="1"/>
</dbReference>
<comment type="similarity">
    <text evidence="1">Belongs to the ParB family.</text>
</comment>
<dbReference type="GO" id="GO:0007059">
    <property type="term" value="P:chromosome segregation"/>
    <property type="evidence" value="ECO:0007669"/>
    <property type="project" value="UniProtKB-KW"/>
</dbReference>
<accession>A0A8J2TZH5</accession>
<organism evidence="6 7">
    <name type="scientific">Sediminivirga luteola</name>
    <dbReference type="NCBI Taxonomy" id="1774748"/>
    <lineage>
        <taxon>Bacteria</taxon>
        <taxon>Bacillati</taxon>
        <taxon>Actinomycetota</taxon>
        <taxon>Actinomycetes</taxon>
        <taxon>Micrococcales</taxon>
        <taxon>Brevibacteriaceae</taxon>
        <taxon>Sediminivirga</taxon>
    </lineage>
</organism>
<dbReference type="GO" id="GO:0003677">
    <property type="term" value="F:DNA binding"/>
    <property type="evidence" value="ECO:0007669"/>
    <property type="project" value="UniProtKB-KW"/>
</dbReference>
<dbReference type="InterPro" id="IPR050336">
    <property type="entry name" value="Chromosome_partition/occlusion"/>
</dbReference>
<dbReference type="FunFam" id="3.90.1530.30:FF:000001">
    <property type="entry name" value="Chromosome partitioning protein ParB"/>
    <property type="match status" value="1"/>
</dbReference>
<dbReference type="EMBL" id="BMFY01000010">
    <property type="protein sequence ID" value="GGA20244.1"/>
    <property type="molecule type" value="Genomic_DNA"/>
</dbReference>
<keyword evidence="3" id="KW-0238">DNA-binding</keyword>
<dbReference type="Pfam" id="PF02195">
    <property type="entry name" value="ParB_N"/>
    <property type="match status" value="1"/>
</dbReference>
<evidence type="ECO:0000256" key="2">
    <source>
        <dbReference type="ARBA" id="ARBA00022829"/>
    </source>
</evidence>